<organism evidence="8 9">
    <name type="scientific">Bacteroides oleiciplenus</name>
    <dbReference type="NCBI Taxonomy" id="626931"/>
    <lineage>
        <taxon>Bacteria</taxon>
        <taxon>Pseudomonadati</taxon>
        <taxon>Bacteroidota</taxon>
        <taxon>Bacteroidia</taxon>
        <taxon>Bacteroidales</taxon>
        <taxon>Bacteroidaceae</taxon>
        <taxon>Bacteroides</taxon>
    </lineage>
</organism>
<comment type="function">
    <text evidence="1">Alpha-L-fucosidase is responsible for hydrolyzing the alpha-1,6-linked fucose joined to the reducing-end N-acetylglucosamine of the carbohydrate moieties of glycoproteins.</text>
</comment>
<dbReference type="GO" id="GO:0005764">
    <property type="term" value="C:lysosome"/>
    <property type="evidence" value="ECO:0007669"/>
    <property type="project" value="TreeGrafter"/>
</dbReference>
<dbReference type="PANTHER" id="PTHR10030">
    <property type="entry name" value="ALPHA-L-FUCOSIDASE"/>
    <property type="match status" value="1"/>
</dbReference>
<dbReference type="InterPro" id="IPR000933">
    <property type="entry name" value="Glyco_hydro_29"/>
</dbReference>
<name>A0A3E5B5Z6_9BACE</name>
<protein>
    <recommendedName>
        <fullName evidence="3">alpha-L-fucosidase</fullName>
        <ecNumber evidence="3">3.2.1.51</ecNumber>
    </recommendedName>
</protein>
<dbReference type="InterPro" id="IPR017853">
    <property type="entry name" value="GH"/>
</dbReference>
<dbReference type="PANTHER" id="PTHR10030:SF37">
    <property type="entry name" value="ALPHA-L-FUCOSIDASE-RELATED"/>
    <property type="match status" value="1"/>
</dbReference>
<evidence type="ECO:0000313" key="9">
    <source>
        <dbReference type="Proteomes" id="UP000260983"/>
    </source>
</evidence>
<accession>A0A3E5B5Z6</accession>
<dbReference type="AlphaFoldDB" id="A0A3E5B5Z6"/>
<keyword evidence="5" id="KW-0378">Hydrolase</keyword>
<evidence type="ECO:0000256" key="3">
    <source>
        <dbReference type="ARBA" id="ARBA00012662"/>
    </source>
</evidence>
<dbReference type="GO" id="GO:0006004">
    <property type="term" value="P:fucose metabolic process"/>
    <property type="evidence" value="ECO:0007669"/>
    <property type="project" value="InterPro"/>
</dbReference>
<dbReference type="SMART" id="SM00812">
    <property type="entry name" value="Alpha_L_fucos"/>
    <property type="match status" value="1"/>
</dbReference>
<dbReference type="Proteomes" id="UP000260983">
    <property type="component" value="Unassembled WGS sequence"/>
</dbReference>
<evidence type="ECO:0000313" key="8">
    <source>
        <dbReference type="EMBL" id="RGN32939.1"/>
    </source>
</evidence>
<evidence type="ECO:0000259" key="7">
    <source>
        <dbReference type="Pfam" id="PF01120"/>
    </source>
</evidence>
<dbReference type="PIRSF" id="PIRSF001092">
    <property type="entry name" value="Alpha-L-fucosidase"/>
    <property type="match status" value="1"/>
</dbReference>
<gene>
    <name evidence="8" type="ORF">DXB65_17050</name>
</gene>
<dbReference type="RefSeq" id="WP_117724973.1">
    <property type="nucleotide sequence ID" value="NZ_QSUL01000012.1"/>
</dbReference>
<proteinExistence type="inferred from homology"/>
<feature type="domain" description="Glycoside hydrolase family 29 N-terminal" evidence="7">
    <location>
        <begin position="33"/>
        <end position="382"/>
    </location>
</feature>
<dbReference type="EC" id="3.2.1.51" evidence="3"/>
<dbReference type="GO" id="GO:0004560">
    <property type="term" value="F:alpha-L-fucosidase activity"/>
    <property type="evidence" value="ECO:0007669"/>
    <property type="project" value="InterPro"/>
</dbReference>
<dbReference type="EMBL" id="QSUL01000012">
    <property type="protein sequence ID" value="RGN32939.1"/>
    <property type="molecule type" value="Genomic_DNA"/>
</dbReference>
<evidence type="ECO:0000256" key="2">
    <source>
        <dbReference type="ARBA" id="ARBA00007951"/>
    </source>
</evidence>
<comment type="caution">
    <text evidence="8">The sequence shown here is derived from an EMBL/GenBank/DDBJ whole genome shotgun (WGS) entry which is preliminary data.</text>
</comment>
<keyword evidence="6" id="KW-0326">Glycosidase</keyword>
<dbReference type="InterPro" id="IPR016286">
    <property type="entry name" value="FUC_metazoa-typ"/>
</dbReference>
<dbReference type="Gene3D" id="3.20.20.80">
    <property type="entry name" value="Glycosidases"/>
    <property type="match status" value="1"/>
</dbReference>
<dbReference type="SUPFAM" id="SSF51445">
    <property type="entry name" value="(Trans)glycosidases"/>
    <property type="match status" value="1"/>
</dbReference>
<comment type="similarity">
    <text evidence="2">Belongs to the glycosyl hydrolase 29 family.</text>
</comment>
<dbReference type="InterPro" id="IPR057739">
    <property type="entry name" value="Glyco_hydro_29_N"/>
</dbReference>
<evidence type="ECO:0000256" key="5">
    <source>
        <dbReference type="ARBA" id="ARBA00022801"/>
    </source>
</evidence>
<evidence type="ECO:0000256" key="6">
    <source>
        <dbReference type="ARBA" id="ARBA00023295"/>
    </source>
</evidence>
<evidence type="ECO:0000256" key="1">
    <source>
        <dbReference type="ARBA" id="ARBA00004071"/>
    </source>
</evidence>
<sequence length="412" mass="47751">MNRLIILICLLFLVWPVKGQEQTWREMPCYLKGYEAEYAKSPKEAALAWFKDARFGLFIHWGPASLYAQGEWVMYNKNIPLDEYVQKAREFKGEKFNAQDYVDLAVSAKMKYITFVAKHHDGYALWDSKASDYNSMAFTPQRDFVKELAVACRKAGLGFFIYYSVGLDWYHPYYLPRSMYNPARPRYDKQPAQYKYEKPEDFKHYLNFAKTQIMELCTQYGPIAGLWFDTVGGVYQYPDLFNIQEIYDMIHTIQPHALVVFKTGANGNEDFITGEGSMGSLAPLFKNAGLPQVVQDAADHSWENNKAKPAELNIPIQKLAWGYLESPRQRQKSKEEVWGLLEDCAKMNANLLLNIAPYPDGRIQEENIKTLKEVGERIEKNGFPKLNTKDYMDYRTKSVQKVRKEKVNQTAN</sequence>
<dbReference type="GO" id="GO:0016139">
    <property type="term" value="P:glycoside catabolic process"/>
    <property type="evidence" value="ECO:0007669"/>
    <property type="project" value="TreeGrafter"/>
</dbReference>
<dbReference type="Pfam" id="PF01120">
    <property type="entry name" value="Alpha_L_fucos"/>
    <property type="match status" value="1"/>
</dbReference>
<reference evidence="8 9" key="1">
    <citation type="submission" date="2018-08" db="EMBL/GenBank/DDBJ databases">
        <title>A genome reference for cultivated species of the human gut microbiota.</title>
        <authorList>
            <person name="Zou Y."/>
            <person name="Xue W."/>
            <person name="Luo G."/>
        </authorList>
    </citation>
    <scope>NUCLEOTIDE SEQUENCE [LARGE SCALE GENOMIC DNA]</scope>
    <source>
        <strain evidence="8 9">OM05-15BH</strain>
    </source>
</reference>
<keyword evidence="4" id="KW-0732">Signal</keyword>
<evidence type="ECO:0000256" key="4">
    <source>
        <dbReference type="ARBA" id="ARBA00022729"/>
    </source>
</evidence>